<organism evidence="2 3">
    <name type="scientific">Rhizoctonia solani</name>
    <dbReference type="NCBI Taxonomy" id="456999"/>
    <lineage>
        <taxon>Eukaryota</taxon>
        <taxon>Fungi</taxon>
        <taxon>Dikarya</taxon>
        <taxon>Basidiomycota</taxon>
        <taxon>Agaricomycotina</taxon>
        <taxon>Agaricomycetes</taxon>
        <taxon>Cantharellales</taxon>
        <taxon>Ceratobasidiaceae</taxon>
        <taxon>Rhizoctonia</taxon>
    </lineage>
</organism>
<evidence type="ECO:0000259" key="1">
    <source>
        <dbReference type="PROSITE" id="PS50181"/>
    </source>
</evidence>
<keyword evidence="3" id="KW-1185">Reference proteome</keyword>
<evidence type="ECO:0000313" key="2">
    <source>
        <dbReference type="EMBL" id="CUA67674.1"/>
    </source>
</evidence>
<dbReference type="Proteomes" id="UP000044841">
    <property type="component" value="Unassembled WGS sequence"/>
</dbReference>
<protein>
    <recommendedName>
        <fullName evidence="1">F-box domain-containing protein</fullName>
    </recommendedName>
</protein>
<dbReference type="SUPFAM" id="SSF81383">
    <property type="entry name" value="F-box domain"/>
    <property type="match status" value="1"/>
</dbReference>
<dbReference type="PROSITE" id="PS50181">
    <property type="entry name" value="FBOX"/>
    <property type="match status" value="1"/>
</dbReference>
<feature type="domain" description="F-box" evidence="1">
    <location>
        <begin position="5"/>
        <end position="51"/>
    </location>
</feature>
<evidence type="ECO:0000313" key="3">
    <source>
        <dbReference type="Proteomes" id="UP000044841"/>
    </source>
</evidence>
<dbReference type="InterPro" id="IPR001810">
    <property type="entry name" value="F-box_dom"/>
</dbReference>
<dbReference type="AlphaFoldDB" id="A0A0K6FNU9"/>
<proteinExistence type="predicted"/>
<dbReference type="InterPro" id="IPR036047">
    <property type="entry name" value="F-box-like_dom_sf"/>
</dbReference>
<accession>A0A0K6FNU9</accession>
<reference evidence="2 3" key="1">
    <citation type="submission" date="2015-07" db="EMBL/GenBank/DDBJ databases">
        <authorList>
            <person name="Noorani M."/>
        </authorList>
    </citation>
    <scope>NUCLEOTIDE SEQUENCE [LARGE SCALE GENOMIC DNA]</scope>
    <source>
        <strain evidence="2">BBA 69670</strain>
    </source>
</reference>
<sequence length="597" mass="68062">MEMNRFSFSCLPDELVIHMLHYCHFKQILRFAITSKRNHAIVATSTSLRLHIELESHDLEIAGYSPQEKGATCSEILAEFLQYQAVNLLAWRNLKFSGPIERTPGQRPTVCQWSEGNYVVGYRSRPDSLTTQYFDSLQIMPLTSFEHFSPLILENEFTELMVDANQNLGVFGRWELQSSGQKNAQLEIALISLKTGHPHPLAQISKLHIQLDFDYDPSSTGVNLDVMHDILSIELKNYQEEFFETLVWDWKSGCFLMRIKSNSESPSSCYFDEVHLGVLVYEPTVDGQGCYSRQISLSLYRIPSHSNKEVPSGNLFRASSYPCARPTVAFLFPELDKSHYVMNNDFFSDPVPGRVLPLDKVTLAHSSMVTFTLNLTLDSVDDEDDGPIHFRIFVSARHLHRYVPEHMYTASRPTTLVPWELWGTEATRWFLWNNPNSDDIEWGLWTYGSRFLHIRNEPDSTLHDLSVIDFAPRTAMDAHDNSLALQRTPEYKQRLERIVSEGKMLISAYAKNAFEGELPPVFADTIGSDIPTTIKTGFAAPVESRLPYRVVTRPQFLPTCEDWTIDANHIIGLYPGGREDGTILVHSLHHNSDPKVA</sequence>
<name>A0A0K6FNU9_9AGAM</name>
<gene>
    <name evidence="2" type="ORF">RSOLAG22IIIB_07518</name>
</gene>
<dbReference type="EMBL" id="CYGV01000191">
    <property type="protein sequence ID" value="CUA67674.1"/>
    <property type="molecule type" value="Genomic_DNA"/>
</dbReference>
<dbReference type="CDD" id="cd09917">
    <property type="entry name" value="F-box_SF"/>
    <property type="match status" value="1"/>
</dbReference>